<dbReference type="AlphaFoldDB" id="A9SYA8"/>
<dbReference type="Pfam" id="PF02781">
    <property type="entry name" value="G6PD_C"/>
    <property type="match status" value="1"/>
</dbReference>
<proteinExistence type="inferred from homology"/>
<dbReference type="FunFam" id="3.30.360.10:FF:000018">
    <property type="entry name" value="Glucose-6-phosphate 1-dehydrogenase"/>
    <property type="match status" value="1"/>
</dbReference>
<dbReference type="PaxDb" id="3218-PP1S136_198V6.1"/>
<feature type="domain" description="Glucose-6-phosphate dehydrogenase C-terminal" evidence="8">
    <location>
        <begin position="317"/>
        <end position="614"/>
    </location>
</feature>
<dbReference type="GO" id="GO:0050661">
    <property type="term" value="F:NADP binding"/>
    <property type="evidence" value="ECO:0007669"/>
    <property type="project" value="InterPro"/>
</dbReference>
<keyword evidence="3 5" id="KW-0521">NADP</keyword>
<dbReference type="PANTHER" id="PTHR23429:SF4">
    <property type="entry name" value="INACTIVE GLUCOSE-6-PHOSPHATE 1-DEHYDROGENASE 4, CHLOROPLASTIC"/>
    <property type="match status" value="1"/>
</dbReference>
<gene>
    <name evidence="10" type="primary">LOC112285040</name>
    <name evidence="9" type="ORF">PHYPA_009803</name>
</gene>
<dbReference type="InterPro" id="IPR001282">
    <property type="entry name" value="G6P_DH"/>
</dbReference>
<dbReference type="HOGENOM" id="CLU_013524_2_3_1"/>
<dbReference type="EC" id="1.1.1.49" evidence="5"/>
<evidence type="ECO:0000256" key="1">
    <source>
        <dbReference type="ARBA" id="ARBA00009975"/>
    </source>
</evidence>
<dbReference type="InterPro" id="IPR022674">
    <property type="entry name" value="G6P_DH_NAD-bd"/>
</dbReference>
<dbReference type="OMA" id="MLEPLWN"/>
<evidence type="ECO:0000256" key="3">
    <source>
        <dbReference type="ARBA" id="ARBA00022857"/>
    </source>
</evidence>
<dbReference type="eggNOG" id="KOG0563">
    <property type="taxonomic scope" value="Eukaryota"/>
</dbReference>
<evidence type="ECO:0000256" key="5">
    <source>
        <dbReference type="RuleBase" id="RU362120"/>
    </source>
</evidence>
<evidence type="ECO:0000313" key="10">
    <source>
        <dbReference type="EnsemblPlants" id="Pp3c7_2490V3.1"/>
    </source>
</evidence>
<dbReference type="Gramene" id="Pp3c7_2490V3.2">
    <property type="protein sequence ID" value="Pp3c7_2490V3.2"/>
    <property type="gene ID" value="Pp3c7_2490"/>
</dbReference>
<dbReference type="NCBIfam" id="TIGR00871">
    <property type="entry name" value="zwf"/>
    <property type="match status" value="1"/>
</dbReference>
<dbReference type="InterPro" id="IPR022675">
    <property type="entry name" value="G6P_DH_C"/>
</dbReference>
<accession>A9SYA8</accession>
<dbReference type="EnsemblPlants" id="Pp3c7_2490V3.2">
    <property type="protein sequence ID" value="Pp3c7_2490V3.2"/>
    <property type="gene ID" value="Pp3c7_2490"/>
</dbReference>
<evidence type="ECO:0000259" key="8">
    <source>
        <dbReference type="Pfam" id="PF02781"/>
    </source>
</evidence>
<dbReference type="Gene3D" id="3.30.360.10">
    <property type="entry name" value="Dihydrodipicolinate Reductase, domain 2"/>
    <property type="match status" value="1"/>
</dbReference>
<dbReference type="STRING" id="3218.A9SYA8"/>
<sequence length="617" mass="69144">MASSMAASMAPALSFSPRLSCNGCDQSTFPCVSPTFRRNSRLRKLIHNVQHRSRSNARTTKLERKLRVVAEAAPTDSHGVQTKTAEGAVANGQALPTAPPSEKSENGNKVPENLESPDGYHGWNEPNTSPFLSIIVLGATGDLARNKIFPALFALYYSGNLYKKIAIFGYSRSELTDEEFRDMLSESATCRVDEGEKCEEAMETFLQSVYYESGGYSTCDGMKKLDSRLKKLEGMGEANRIFYLSVPHEVVPDVSKCLSRDAESKTGWTRLIVEKPFGVDSESSAKLADSLLQHLDESQIYRIDHHLGKELIENLTILRFSNLVFEPLWTRTYIKSVQVLLAEDWGMEGKGGYFDQQGIIRDIVQSHLMQTIALFAMEPPVSLDDEDIRNEKVKVLRSMRMPSLQDFCLGQYKASVSKDGKSRIRSYLEEPGVNPNSLTPTFVAGVLYIDNARWDGVPFLIKAGYGLIKHKVEIRIQFHHVPGNLYREQIGMNMDMASNELIIAVQPEEAIFLKINNKVPGLGTQLDSSELNLLYKEKYDGEVIPDSYERLILDVITGDNHLFIRSDELQATWDLLTPLLKEIEELKVAPEMYTFGGRGPVGAYYLGAKHGVRWADE</sequence>
<dbReference type="RefSeq" id="XP_024381277.1">
    <property type="nucleotide sequence ID" value="XM_024525509.2"/>
</dbReference>
<dbReference type="InterPro" id="IPR036291">
    <property type="entry name" value="NAD(P)-bd_dom_sf"/>
</dbReference>
<dbReference type="SUPFAM" id="SSF51735">
    <property type="entry name" value="NAD(P)-binding Rossmann-fold domains"/>
    <property type="match status" value="1"/>
</dbReference>
<dbReference type="EnsemblPlants" id="Pp3c7_2490V3.1">
    <property type="protein sequence ID" value="Pp3c7_2490V3.1"/>
    <property type="gene ID" value="Pp3c7_2490"/>
</dbReference>
<evidence type="ECO:0000313" key="11">
    <source>
        <dbReference type="Proteomes" id="UP000006727"/>
    </source>
</evidence>
<dbReference type="PANTHER" id="PTHR23429">
    <property type="entry name" value="GLUCOSE-6-PHOSPHATE 1-DEHYDROGENASE G6PD"/>
    <property type="match status" value="1"/>
</dbReference>
<dbReference type="Gramene" id="Pp3c7_2490V3.1">
    <property type="protein sequence ID" value="Pp3c7_2490V3.1"/>
    <property type="gene ID" value="Pp3c7_2490"/>
</dbReference>
<protein>
    <recommendedName>
        <fullName evidence="5">Glucose-6-phosphate 1-dehydrogenase</fullName>
        <ecNumber evidence="5">1.1.1.49</ecNumber>
    </recommendedName>
</protein>
<dbReference type="SUPFAM" id="SSF55347">
    <property type="entry name" value="Glyceraldehyde-3-phosphate dehydrogenase-like, C-terminal domain"/>
    <property type="match status" value="1"/>
</dbReference>
<comment type="pathway">
    <text evidence="5">Carbohydrate degradation; pentose phosphate pathway; D-ribulose 5-phosphate from D-glucose 6-phosphate (oxidative stage): step 1/3.</text>
</comment>
<feature type="domain" description="Glucose-6-phosphate dehydrogenase NAD-binding" evidence="7">
    <location>
        <begin position="135"/>
        <end position="314"/>
    </location>
</feature>
<keyword evidence="4 5" id="KW-0119">Carbohydrate metabolism</keyword>
<dbReference type="Proteomes" id="UP000006727">
    <property type="component" value="Chromosome 7"/>
</dbReference>
<dbReference type="GO" id="GO:0006098">
    <property type="term" value="P:pentose-phosphate shunt"/>
    <property type="evidence" value="ECO:0007669"/>
    <property type="project" value="UniProtKB-UniPathway"/>
</dbReference>
<dbReference type="KEGG" id="ppp:112285040"/>
<keyword evidence="11" id="KW-1185">Reference proteome</keyword>
<name>A9SYA8_PHYPA</name>
<evidence type="ECO:0000256" key="4">
    <source>
        <dbReference type="ARBA" id="ARBA00023277"/>
    </source>
</evidence>
<comment type="similarity">
    <text evidence="1 5">Belongs to the glucose-6-phosphate dehydrogenase family.</text>
</comment>
<evidence type="ECO:0000256" key="6">
    <source>
        <dbReference type="SAM" id="MobiDB-lite"/>
    </source>
</evidence>
<evidence type="ECO:0000259" key="7">
    <source>
        <dbReference type="Pfam" id="PF00479"/>
    </source>
</evidence>
<evidence type="ECO:0000313" key="9">
    <source>
        <dbReference type="EMBL" id="PNR50617.1"/>
    </source>
</evidence>
<dbReference type="PRINTS" id="PR00079">
    <property type="entry name" value="G6PDHDRGNASE"/>
</dbReference>
<comment type="catalytic activity">
    <reaction evidence="5">
        <text>D-glucose 6-phosphate + NADP(+) = 6-phospho-D-glucono-1,5-lactone + NADPH + H(+)</text>
        <dbReference type="Rhea" id="RHEA:15841"/>
        <dbReference type="ChEBI" id="CHEBI:15378"/>
        <dbReference type="ChEBI" id="CHEBI:57783"/>
        <dbReference type="ChEBI" id="CHEBI:57955"/>
        <dbReference type="ChEBI" id="CHEBI:58349"/>
        <dbReference type="ChEBI" id="CHEBI:61548"/>
        <dbReference type="EC" id="1.1.1.49"/>
    </reaction>
</comment>
<comment type="function">
    <text evidence="5">Catalyzes the rate-limiting step of the oxidative pentose-phosphate pathway, which represents a route for the dissimilation of carbohydrates besides glycolysis.</text>
</comment>
<dbReference type="HAMAP" id="MF_00966">
    <property type="entry name" value="G6PD"/>
    <property type="match status" value="1"/>
</dbReference>
<dbReference type="Gene3D" id="3.40.50.720">
    <property type="entry name" value="NAD(P)-binding Rossmann-like Domain"/>
    <property type="match status" value="1"/>
</dbReference>
<reference evidence="9 11" key="2">
    <citation type="journal article" date="2018" name="Plant J.">
        <title>The Physcomitrella patens chromosome-scale assembly reveals moss genome structure and evolution.</title>
        <authorList>
            <person name="Lang D."/>
            <person name="Ullrich K.K."/>
            <person name="Murat F."/>
            <person name="Fuchs J."/>
            <person name="Jenkins J."/>
            <person name="Haas F.B."/>
            <person name="Piednoel M."/>
            <person name="Gundlach H."/>
            <person name="Van Bel M."/>
            <person name="Meyberg R."/>
            <person name="Vives C."/>
            <person name="Morata J."/>
            <person name="Symeonidi A."/>
            <person name="Hiss M."/>
            <person name="Muchero W."/>
            <person name="Kamisugi Y."/>
            <person name="Saleh O."/>
            <person name="Blanc G."/>
            <person name="Decker E.L."/>
            <person name="van Gessel N."/>
            <person name="Grimwood J."/>
            <person name="Hayes R.D."/>
            <person name="Graham S.W."/>
            <person name="Gunter L.E."/>
            <person name="McDaniel S.F."/>
            <person name="Hoernstein S.N.W."/>
            <person name="Larsson A."/>
            <person name="Li F.W."/>
            <person name="Perroud P.F."/>
            <person name="Phillips J."/>
            <person name="Ranjan P."/>
            <person name="Rokshar D.S."/>
            <person name="Rothfels C.J."/>
            <person name="Schneider L."/>
            <person name="Shu S."/>
            <person name="Stevenson D.W."/>
            <person name="Thummler F."/>
            <person name="Tillich M."/>
            <person name="Villarreal Aguilar J.C."/>
            <person name="Widiez T."/>
            <person name="Wong G.K."/>
            <person name="Wymore A."/>
            <person name="Zhang Y."/>
            <person name="Zimmer A.D."/>
            <person name="Quatrano R.S."/>
            <person name="Mayer K.F.X."/>
            <person name="Goodstein D."/>
            <person name="Casacuberta J.M."/>
            <person name="Vandepoele K."/>
            <person name="Reski R."/>
            <person name="Cuming A.C."/>
            <person name="Tuskan G.A."/>
            <person name="Maumus F."/>
            <person name="Salse J."/>
            <person name="Schmutz J."/>
            <person name="Rensing S.A."/>
        </authorList>
    </citation>
    <scope>NUCLEOTIDE SEQUENCE [LARGE SCALE GENOMIC DNA]</scope>
    <source>
        <strain evidence="10 11">cv. Gransden 2004</strain>
    </source>
</reference>
<reference evidence="10" key="3">
    <citation type="submission" date="2020-12" db="UniProtKB">
        <authorList>
            <consortium name="EnsemblPlants"/>
        </authorList>
    </citation>
    <scope>IDENTIFICATION</scope>
</reference>
<dbReference type="EMBL" id="ABEU02000007">
    <property type="protein sequence ID" value="PNR50617.1"/>
    <property type="molecule type" value="Genomic_DNA"/>
</dbReference>
<feature type="region of interest" description="Disordered" evidence="6">
    <location>
        <begin position="90"/>
        <end position="122"/>
    </location>
</feature>
<dbReference type="Pfam" id="PF00479">
    <property type="entry name" value="G6PD_N"/>
    <property type="match status" value="1"/>
</dbReference>
<dbReference type="GeneID" id="112285040"/>
<keyword evidence="5" id="KW-0560">Oxidoreductase</keyword>
<organism evidence="9">
    <name type="scientific">Physcomitrium patens</name>
    <name type="common">Spreading-leaved earth moss</name>
    <name type="synonym">Physcomitrella patens</name>
    <dbReference type="NCBI Taxonomy" id="3218"/>
    <lineage>
        <taxon>Eukaryota</taxon>
        <taxon>Viridiplantae</taxon>
        <taxon>Streptophyta</taxon>
        <taxon>Embryophyta</taxon>
        <taxon>Bryophyta</taxon>
        <taxon>Bryophytina</taxon>
        <taxon>Bryopsida</taxon>
        <taxon>Funariidae</taxon>
        <taxon>Funariales</taxon>
        <taxon>Funariaceae</taxon>
        <taxon>Physcomitrium</taxon>
    </lineage>
</organism>
<evidence type="ECO:0000256" key="2">
    <source>
        <dbReference type="ARBA" id="ARBA00022526"/>
    </source>
</evidence>
<reference evidence="9 11" key="1">
    <citation type="journal article" date="2008" name="Science">
        <title>The Physcomitrella genome reveals evolutionary insights into the conquest of land by plants.</title>
        <authorList>
            <person name="Rensing S."/>
            <person name="Lang D."/>
            <person name="Zimmer A."/>
            <person name="Terry A."/>
            <person name="Salamov A."/>
            <person name="Shapiro H."/>
            <person name="Nishiyama T."/>
            <person name="Perroud P.-F."/>
            <person name="Lindquist E."/>
            <person name="Kamisugi Y."/>
            <person name="Tanahashi T."/>
            <person name="Sakakibara K."/>
            <person name="Fujita T."/>
            <person name="Oishi K."/>
            <person name="Shin-I T."/>
            <person name="Kuroki Y."/>
            <person name="Toyoda A."/>
            <person name="Suzuki Y."/>
            <person name="Hashimoto A."/>
            <person name="Yamaguchi K."/>
            <person name="Sugano A."/>
            <person name="Kohara Y."/>
            <person name="Fujiyama A."/>
            <person name="Anterola A."/>
            <person name="Aoki S."/>
            <person name="Ashton N."/>
            <person name="Barbazuk W.B."/>
            <person name="Barker E."/>
            <person name="Bennetzen J."/>
            <person name="Bezanilla M."/>
            <person name="Blankenship R."/>
            <person name="Cho S.H."/>
            <person name="Dutcher S."/>
            <person name="Estelle M."/>
            <person name="Fawcett J.A."/>
            <person name="Gundlach H."/>
            <person name="Hanada K."/>
            <person name="Heyl A."/>
            <person name="Hicks K.A."/>
            <person name="Hugh J."/>
            <person name="Lohr M."/>
            <person name="Mayer K."/>
            <person name="Melkozernov A."/>
            <person name="Murata T."/>
            <person name="Nelson D."/>
            <person name="Pils B."/>
            <person name="Prigge M."/>
            <person name="Reiss B."/>
            <person name="Renner T."/>
            <person name="Rombauts S."/>
            <person name="Rushton P."/>
            <person name="Sanderfoot A."/>
            <person name="Schween G."/>
            <person name="Shiu S.-H."/>
            <person name="Stueber K."/>
            <person name="Theodoulou F.L."/>
            <person name="Tu H."/>
            <person name="Van de Peer Y."/>
            <person name="Verrier P.J."/>
            <person name="Waters E."/>
            <person name="Wood A."/>
            <person name="Yang L."/>
            <person name="Cove D."/>
            <person name="Cuming A."/>
            <person name="Hasebe M."/>
            <person name="Lucas S."/>
            <person name="Mishler D.B."/>
            <person name="Reski R."/>
            <person name="Grigoriev I."/>
            <person name="Quatrano R.S."/>
            <person name="Boore J.L."/>
        </authorList>
    </citation>
    <scope>NUCLEOTIDE SEQUENCE [LARGE SCALE GENOMIC DNA]</scope>
    <source>
        <strain evidence="10 11">cv. Gransden 2004</strain>
    </source>
</reference>
<dbReference type="UniPathway" id="UPA00115">
    <property type="reaction ID" value="UER00408"/>
</dbReference>
<dbReference type="GO" id="GO:0006006">
    <property type="term" value="P:glucose metabolic process"/>
    <property type="evidence" value="ECO:0007669"/>
    <property type="project" value="UniProtKB-KW"/>
</dbReference>
<keyword evidence="2 5" id="KW-0313">Glucose metabolism</keyword>
<dbReference type="GO" id="GO:0004345">
    <property type="term" value="F:glucose-6-phosphate dehydrogenase activity"/>
    <property type="evidence" value="ECO:0007669"/>
    <property type="project" value="UniProtKB-EC"/>
</dbReference>